<dbReference type="FunFam" id="3.30.70.270:FF:000001">
    <property type="entry name" value="Diguanylate cyclase domain protein"/>
    <property type="match status" value="1"/>
</dbReference>
<evidence type="ECO:0000256" key="1">
    <source>
        <dbReference type="ARBA" id="ARBA00001946"/>
    </source>
</evidence>
<dbReference type="NCBIfam" id="TIGR00254">
    <property type="entry name" value="GGDEF"/>
    <property type="match status" value="1"/>
</dbReference>
<evidence type="ECO:0000259" key="4">
    <source>
        <dbReference type="PROSITE" id="PS50887"/>
    </source>
</evidence>
<dbReference type="Gene3D" id="3.30.70.270">
    <property type="match status" value="1"/>
</dbReference>
<dbReference type="GO" id="GO:1902201">
    <property type="term" value="P:negative regulation of bacterial-type flagellum-dependent cell motility"/>
    <property type="evidence" value="ECO:0007669"/>
    <property type="project" value="TreeGrafter"/>
</dbReference>
<comment type="cofactor">
    <cofactor evidence="1">
        <name>Mg(2+)</name>
        <dbReference type="ChEBI" id="CHEBI:18420"/>
    </cofactor>
</comment>
<dbReference type="InterPro" id="IPR043128">
    <property type="entry name" value="Rev_trsase/Diguanyl_cyclase"/>
</dbReference>
<name>A0A330LMK8_9GAMM</name>
<dbReference type="Pfam" id="PF00990">
    <property type="entry name" value="GGDEF"/>
    <property type="match status" value="1"/>
</dbReference>
<organism evidence="5 6">
    <name type="scientific">Moritella yayanosii</name>
    <dbReference type="NCBI Taxonomy" id="69539"/>
    <lineage>
        <taxon>Bacteria</taxon>
        <taxon>Pseudomonadati</taxon>
        <taxon>Pseudomonadota</taxon>
        <taxon>Gammaproteobacteria</taxon>
        <taxon>Alteromonadales</taxon>
        <taxon>Moritellaceae</taxon>
        <taxon>Moritella</taxon>
    </lineage>
</organism>
<dbReference type="PROSITE" id="PS50887">
    <property type="entry name" value="GGDEF"/>
    <property type="match status" value="1"/>
</dbReference>
<dbReference type="EMBL" id="LS483250">
    <property type="protein sequence ID" value="SQD77088.1"/>
    <property type="molecule type" value="Genomic_DNA"/>
</dbReference>
<protein>
    <recommendedName>
        <fullName evidence="2">diguanylate cyclase</fullName>
        <ecNumber evidence="2">2.7.7.65</ecNumber>
    </recommendedName>
</protein>
<dbReference type="GO" id="GO:0043709">
    <property type="term" value="P:cell adhesion involved in single-species biofilm formation"/>
    <property type="evidence" value="ECO:0007669"/>
    <property type="project" value="TreeGrafter"/>
</dbReference>
<dbReference type="PANTHER" id="PTHR45138">
    <property type="entry name" value="REGULATORY COMPONENTS OF SENSORY TRANSDUCTION SYSTEM"/>
    <property type="match status" value="1"/>
</dbReference>
<reference evidence="6" key="1">
    <citation type="submission" date="2018-05" db="EMBL/GenBank/DDBJ databases">
        <authorList>
            <person name="Cea G.-C."/>
            <person name="William W."/>
        </authorList>
    </citation>
    <scope>NUCLEOTIDE SEQUENCE [LARGE SCALE GENOMIC DNA]</scope>
    <source>
        <strain evidence="6">DB21MT 5</strain>
    </source>
</reference>
<dbReference type="EC" id="2.7.7.65" evidence="2"/>
<evidence type="ECO:0000313" key="6">
    <source>
        <dbReference type="Proteomes" id="UP000250163"/>
    </source>
</evidence>
<dbReference type="AlphaFoldDB" id="A0A330LMK8"/>
<evidence type="ECO:0000256" key="2">
    <source>
        <dbReference type="ARBA" id="ARBA00012528"/>
    </source>
</evidence>
<accession>A0A330LMK8</accession>
<gene>
    <name evidence="5" type="ORF">MORIYA_0610</name>
</gene>
<dbReference type="SMART" id="SM00267">
    <property type="entry name" value="GGDEF"/>
    <property type="match status" value="1"/>
</dbReference>
<comment type="catalytic activity">
    <reaction evidence="3">
        <text>2 GTP = 3',3'-c-di-GMP + 2 diphosphate</text>
        <dbReference type="Rhea" id="RHEA:24898"/>
        <dbReference type="ChEBI" id="CHEBI:33019"/>
        <dbReference type="ChEBI" id="CHEBI:37565"/>
        <dbReference type="ChEBI" id="CHEBI:58805"/>
        <dbReference type="EC" id="2.7.7.65"/>
    </reaction>
</comment>
<dbReference type="InterPro" id="IPR029787">
    <property type="entry name" value="Nucleotide_cyclase"/>
</dbReference>
<keyword evidence="6" id="KW-1185">Reference proteome</keyword>
<dbReference type="Proteomes" id="UP000250163">
    <property type="component" value="Chromosome MORIYA"/>
</dbReference>
<dbReference type="SUPFAM" id="SSF55073">
    <property type="entry name" value="Nucleotide cyclase"/>
    <property type="match status" value="1"/>
</dbReference>
<dbReference type="CDD" id="cd01949">
    <property type="entry name" value="GGDEF"/>
    <property type="match status" value="1"/>
</dbReference>
<evidence type="ECO:0000313" key="5">
    <source>
        <dbReference type="EMBL" id="SQD77088.1"/>
    </source>
</evidence>
<dbReference type="GO" id="GO:0052621">
    <property type="term" value="F:diguanylate cyclase activity"/>
    <property type="evidence" value="ECO:0007669"/>
    <property type="project" value="UniProtKB-EC"/>
</dbReference>
<proteinExistence type="predicted"/>
<dbReference type="PANTHER" id="PTHR45138:SF9">
    <property type="entry name" value="DIGUANYLATE CYCLASE DGCM-RELATED"/>
    <property type="match status" value="1"/>
</dbReference>
<dbReference type="OrthoDB" id="9803824at2"/>
<sequence length="333" mass="38305">MLHAVNGCAHEWFISLTESEDEAQLEVRLIDSLQAILQTQKIAVFARENVLTEQNIALITDNLTGQEFTPESIDSLYLKIQDNKIHTCLCSQLRISYIPICHCESVIGFVVAVHTKEDILDTNQFGTAVNVLHIYANQRHILFKNRLDPLTELLNRQTFESKLMEVIAGHDHNERREQIDEHCAWYLGMLDIDNFKQVNDQFGHVIGDEVLILIARLIKTNFRSQDYIFRYGGEEFSVLFKCAAEDTAVLILERLREMIAQYIFPQVGTITISIGFTELESDRRLSILVQQADIALYDSKRAGRNKVTNFKQIEGQHNIECVVEHEHELFKLS</sequence>
<dbReference type="RefSeq" id="WP_112712555.1">
    <property type="nucleotide sequence ID" value="NZ_LS483250.1"/>
</dbReference>
<dbReference type="InterPro" id="IPR000160">
    <property type="entry name" value="GGDEF_dom"/>
</dbReference>
<dbReference type="KEGG" id="mya:MORIYA_0610"/>
<dbReference type="InterPro" id="IPR050469">
    <property type="entry name" value="Diguanylate_Cyclase"/>
</dbReference>
<dbReference type="GO" id="GO:0005886">
    <property type="term" value="C:plasma membrane"/>
    <property type="evidence" value="ECO:0007669"/>
    <property type="project" value="TreeGrafter"/>
</dbReference>
<evidence type="ECO:0000256" key="3">
    <source>
        <dbReference type="ARBA" id="ARBA00034247"/>
    </source>
</evidence>
<feature type="domain" description="GGDEF" evidence="4">
    <location>
        <begin position="183"/>
        <end position="312"/>
    </location>
</feature>